<evidence type="ECO:0000259" key="14">
    <source>
        <dbReference type="Pfam" id="PF01207"/>
    </source>
</evidence>
<evidence type="ECO:0000256" key="10">
    <source>
        <dbReference type="ARBA" id="ARBA00048205"/>
    </source>
</evidence>
<dbReference type="PANTHER" id="PTHR45846:SF1">
    <property type="entry name" value="TRNA-DIHYDROURIDINE(47) SYNTHASE [NAD(P)(+)]-LIKE"/>
    <property type="match status" value="1"/>
</dbReference>
<dbReference type="InterPro" id="IPR024036">
    <property type="entry name" value="tRNA-dHydroUridine_Synthase_C"/>
</dbReference>
<dbReference type="InterPro" id="IPR004652">
    <property type="entry name" value="DusB-like"/>
</dbReference>
<keyword evidence="6 12" id="KW-0819">tRNA processing</keyword>
<dbReference type="PIRSF" id="PIRSF006621">
    <property type="entry name" value="Dus"/>
    <property type="match status" value="1"/>
</dbReference>
<comment type="caution">
    <text evidence="15">The sequence shown here is derived from an EMBL/GenBank/DDBJ whole genome shotgun (WGS) entry which is preliminary data.</text>
</comment>
<dbReference type="GO" id="GO:0016491">
    <property type="term" value="F:oxidoreductase activity"/>
    <property type="evidence" value="ECO:0007669"/>
    <property type="project" value="UniProtKB-KW"/>
</dbReference>
<keyword evidence="8" id="KW-0694">RNA-binding</keyword>
<accession>A0ABT7FYK4</accession>
<dbReference type="InterPro" id="IPR018517">
    <property type="entry name" value="tRNA_hU_synthase_CS"/>
</dbReference>
<evidence type="ECO:0000256" key="4">
    <source>
        <dbReference type="ARBA" id="ARBA00022630"/>
    </source>
</evidence>
<dbReference type="NCBIfam" id="TIGR00737">
    <property type="entry name" value="nifR3_yhdG"/>
    <property type="match status" value="1"/>
</dbReference>
<evidence type="ECO:0000256" key="12">
    <source>
        <dbReference type="PIRNR" id="PIRNR006621"/>
    </source>
</evidence>
<comment type="catalytic activity">
    <reaction evidence="10">
        <text>a 5,6-dihydrouridine in tRNA + NADP(+) = a uridine in tRNA + NADPH + H(+)</text>
        <dbReference type="Rhea" id="RHEA:23624"/>
        <dbReference type="Rhea" id="RHEA-COMP:13339"/>
        <dbReference type="Rhea" id="RHEA-COMP:13887"/>
        <dbReference type="ChEBI" id="CHEBI:15378"/>
        <dbReference type="ChEBI" id="CHEBI:57783"/>
        <dbReference type="ChEBI" id="CHEBI:58349"/>
        <dbReference type="ChEBI" id="CHEBI:65315"/>
        <dbReference type="ChEBI" id="CHEBI:74443"/>
    </reaction>
</comment>
<evidence type="ECO:0000256" key="5">
    <source>
        <dbReference type="ARBA" id="ARBA00022643"/>
    </source>
</evidence>
<feature type="domain" description="DUS-like FMN-binding" evidence="14">
    <location>
        <begin position="16"/>
        <end position="329"/>
    </location>
</feature>
<evidence type="ECO:0000256" key="8">
    <source>
        <dbReference type="ARBA" id="ARBA00022884"/>
    </source>
</evidence>
<gene>
    <name evidence="15" type="primary">dusB</name>
    <name evidence="15" type="ORF">QPX23_10185</name>
</gene>
<dbReference type="CDD" id="cd02801">
    <property type="entry name" value="DUS_like_FMN"/>
    <property type="match status" value="1"/>
</dbReference>
<dbReference type="PROSITE" id="PS01136">
    <property type="entry name" value="UPF0034"/>
    <property type="match status" value="1"/>
</dbReference>
<evidence type="ECO:0000256" key="1">
    <source>
        <dbReference type="ARBA" id="ARBA00001917"/>
    </source>
</evidence>
<dbReference type="RefSeq" id="WP_272697893.1">
    <property type="nucleotide sequence ID" value="NZ_JAQPSI010000005.1"/>
</dbReference>
<dbReference type="EC" id="1.3.1.-" evidence="12"/>
<comment type="similarity">
    <text evidence="12">Belongs to the dus family.</text>
</comment>
<reference evidence="15 16" key="1">
    <citation type="submission" date="2023-05" db="EMBL/GenBank/DDBJ databases">
        <title>Metabolic capabilities are highly conserved among human nasal-associated Corynebacterium species in pangenomic analyses.</title>
        <authorList>
            <person name="Tran T.H."/>
            <person name="Roberts A.Q."/>
            <person name="Escapa I.F."/>
            <person name="Gao W."/>
            <person name="Conlan S."/>
            <person name="Kong H."/>
            <person name="Segre J.A."/>
            <person name="Kelly M.S."/>
            <person name="Lemon K.P."/>
        </authorList>
    </citation>
    <scope>NUCLEOTIDE SEQUENCE [LARGE SCALE GENOMIC DNA]</scope>
    <source>
        <strain evidence="15 16">KPL3772</strain>
    </source>
</reference>
<proteinExistence type="inferred from homology"/>
<dbReference type="SUPFAM" id="SSF51395">
    <property type="entry name" value="FMN-linked oxidoreductases"/>
    <property type="match status" value="1"/>
</dbReference>
<sequence length="382" mass="41028">MSLTIGPHRLSSPVVLAPMAGVTNVAFRRLCREQEVSKTGTVSGLYVCEMVTARALAERNEKTLHMTTFAPEESPRSLQLYTVDPEWTYKAAKMIVEQDMADHIDMNFGCPVPKVTKRGGGAALPYKRRLFSQIVAAAVKATEGTDIPVTVKFRIGIDDEHHTHLDAGRIAVEEGAQAVALHGRTAAQRYSGTADWEQIAALKQHLAHTGIPVLGNGDIFKASDASAMMEATGCDGVVIGRGCLGRPWLFAELSAHLRGEQPPAPPTLGELTGIITRHAELLTEHQGEERACRDLRKHMGWYLRGYPVGGEVRARLAKVSSLAGLAEELAPWADSMALADDADGARGRQGSPSKVALPEGWLDDPQDNARALAGAESMNSGG</sequence>
<evidence type="ECO:0000256" key="13">
    <source>
        <dbReference type="SAM" id="MobiDB-lite"/>
    </source>
</evidence>
<dbReference type="Pfam" id="PF01207">
    <property type="entry name" value="Dus"/>
    <property type="match status" value="1"/>
</dbReference>
<evidence type="ECO:0000256" key="11">
    <source>
        <dbReference type="ARBA" id="ARBA00048802"/>
    </source>
</evidence>
<organism evidence="15 16">
    <name type="scientific">Corynebacterium pseudodiphtheriticum</name>
    <dbReference type="NCBI Taxonomy" id="37637"/>
    <lineage>
        <taxon>Bacteria</taxon>
        <taxon>Bacillati</taxon>
        <taxon>Actinomycetota</taxon>
        <taxon>Actinomycetes</taxon>
        <taxon>Mycobacteriales</taxon>
        <taxon>Corynebacteriaceae</taxon>
        <taxon>Corynebacterium</taxon>
    </lineage>
</organism>
<dbReference type="InterPro" id="IPR001269">
    <property type="entry name" value="DUS_fam"/>
</dbReference>
<evidence type="ECO:0000256" key="2">
    <source>
        <dbReference type="ARBA" id="ARBA00002790"/>
    </source>
</evidence>
<keyword evidence="9 12" id="KW-0560">Oxidoreductase</keyword>
<comment type="catalytic activity">
    <reaction evidence="11">
        <text>a 5,6-dihydrouridine in tRNA + NAD(+) = a uridine in tRNA + NADH + H(+)</text>
        <dbReference type="Rhea" id="RHEA:54452"/>
        <dbReference type="Rhea" id="RHEA-COMP:13339"/>
        <dbReference type="Rhea" id="RHEA-COMP:13887"/>
        <dbReference type="ChEBI" id="CHEBI:15378"/>
        <dbReference type="ChEBI" id="CHEBI:57540"/>
        <dbReference type="ChEBI" id="CHEBI:57945"/>
        <dbReference type="ChEBI" id="CHEBI:65315"/>
        <dbReference type="ChEBI" id="CHEBI:74443"/>
    </reaction>
</comment>
<evidence type="ECO:0000256" key="9">
    <source>
        <dbReference type="ARBA" id="ARBA00023002"/>
    </source>
</evidence>
<dbReference type="InterPro" id="IPR013785">
    <property type="entry name" value="Aldolase_TIM"/>
</dbReference>
<keyword evidence="5 12" id="KW-0288">FMN</keyword>
<evidence type="ECO:0000256" key="7">
    <source>
        <dbReference type="ARBA" id="ARBA00022857"/>
    </source>
</evidence>
<keyword evidence="16" id="KW-1185">Reference proteome</keyword>
<evidence type="ECO:0000313" key="15">
    <source>
        <dbReference type="EMBL" id="MDK4291075.1"/>
    </source>
</evidence>
<comment type="function">
    <text evidence="2 12">Catalyzes the synthesis of 5,6-dihydrouridine (D), a modified base found in the D-loop of most tRNAs, via the reduction of the C5-C6 double bond in target uridines.</text>
</comment>
<evidence type="ECO:0000256" key="3">
    <source>
        <dbReference type="ARBA" id="ARBA00022555"/>
    </source>
</evidence>
<dbReference type="Gene3D" id="1.10.1200.80">
    <property type="entry name" value="Putative flavin oxidoreducatase, domain 2"/>
    <property type="match status" value="1"/>
</dbReference>
<dbReference type="Gene3D" id="3.20.20.70">
    <property type="entry name" value="Aldolase class I"/>
    <property type="match status" value="1"/>
</dbReference>
<protein>
    <recommendedName>
        <fullName evidence="12">tRNA-dihydrouridine synthase</fullName>
        <ecNumber evidence="12">1.3.1.-</ecNumber>
    </recommendedName>
</protein>
<dbReference type="EMBL" id="JASNUQ010000022">
    <property type="protein sequence ID" value="MDK4291075.1"/>
    <property type="molecule type" value="Genomic_DNA"/>
</dbReference>
<evidence type="ECO:0000256" key="6">
    <source>
        <dbReference type="ARBA" id="ARBA00022694"/>
    </source>
</evidence>
<keyword evidence="3" id="KW-0820">tRNA-binding</keyword>
<name>A0ABT7FYK4_9CORY</name>
<dbReference type="Proteomes" id="UP001239759">
    <property type="component" value="Unassembled WGS sequence"/>
</dbReference>
<feature type="region of interest" description="Disordered" evidence="13">
    <location>
        <begin position="342"/>
        <end position="367"/>
    </location>
</feature>
<keyword evidence="7" id="KW-0521">NADP</keyword>
<dbReference type="PANTHER" id="PTHR45846">
    <property type="entry name" value="TRNA-DIHYDROURIDINE(47) SYNTHASE [NAD(P)(+)]-LIKE"/>
    <property type="match status" value="1"/>
</dbReference>
<evidence type="ECO:0000313" key="16">
    <source>
        <dbReference type="Proteomes" id="UP001239759"/>
    </source>
</evidence>
<comment type="cofactor">
    <cofactor evidence="1 12">
        <name>FMN</name>
        <dbReference type="ChEBI" id="CHEBI:58210"/>
    </cofactor>
</comment>
<dbReference type="InterPro" id="IPR035587">
    <property type="entry name" value="DUS-like_FMN-bd"/>
</dbReference>
<keyword evidence="4 12" id="KW-0285">Flavoprotein</keyword>